<dbReference type="EMBL" id="CM047580">
    <property type="protein sequence ID" value="KAI9921230.1"/>
    <property type="molecule type" value="Genomic_DNA"/>
</dbReference>
<evidence type="ECO:0000313" key="1">
    <source>
        <dbReference type="EMBL" id="KAI9921230.1"/>
    </source>
</evidence>
<keyword evidence="2" id="KW-1185">Reference proteome</keyword>
<evidence type="ECO:0000313" key="2">
    <source>
        <dbReference type="Proteomes" id="UP001163321"/>
    </source>
</evidence>
<dbReference type="Proteomes" id="UP001163321">
    <property type="component" value="Chromosome 1"/>
</dbReference>
<name>A0ACC0WT74_9STRA</name>
<reference evidence="1 2" key="1">
    <citation type="journal article" date="2022" name="bioRxiv">
        <title>The genome of the oomycete Peronosclerospora sorghi, a cosmopolitan pathogen of maize and sorghum, is inflated with dispersed pseudogenes.</title>
        <authorList>
            <person name="Fletcher K."/>
            <person name="Martin F."/>
            <person name="Isakeit T."/>
            <person name="Cavanaugh K."/>
            <person name="Magill C."/>
            <person name="Michelmore R."/>
        </authorList>
    </citation>
    <scope>NUCLEOTIDE SEQUENCE [LARGE SCALE GENOMIC DNA]</scope>
    <source>
        <strain evidence="1">P6</strain>
    </source>
</reference>
<organism evidence="1 2">
    <name type="scientific">Peronosclerospora sorghi</name>
    <dbReference type="NCBI Taxonomy" id="230839"/>
    <lineage>
        <taxon>Eukaryota</taxon>
        <taxon>Sar</taxon>
        <taxon>Stramenopiles</taxon>
        <taxon>Oomycota</taxon>
        <taxon>Peronosporomycetes</taxon>
        <taxon>Peronosporales</taxon>
        <taxon>Peronosporaceae</taxon>
        <taxon>Peronosclerospora</taxon>
    </lineage>
</organism>
<comment type="caution">
    <text evidence="1">The sequence shown here is derived from an EMBL/GenBank/DDBJ whole genome shotgun (WGS) entry which is preliminary data.</text>
</comment>
<protein>
    <submittedName>
        <fullName evidence="1">Uncharacterized protein</fullName>
    </submittedName>
</protein>
<proteinExistence type="predicted"/>
<gene>
    <name evidence="1" type="ORF">PsorP6_000886</name>
</gene>
<sequence length="153" mass="16484">MSTKKTVRYEADYLSTLPVVMRLLGSRPFSALLSCLWLCFGHRTNASKALYSLNLTGIASGTAYTLTVKIGTLDPSSSKKTKKNAFRLIVDTGSSNDAVLGSGCCGEDAEVTYSCDASPTCRNSGDSAVTLAFAGAKIEYVRVCFFHFLRLIK</sequence>
<accession>A0ACC0WT74</accession>